<gene>
    <name evidence="1" type="ORF">M9H77_02371</name>
</gene>
<keyword evidence="2" id="KW-1185">Reference proteome</keyword>
<sequence length="242" mass="28184">MVIVKNANVGRGENYEEGGSSRGGRTGKGKGKKVASEVRLPKRFISIKEAANFEEWTRKWRKIAPGHRFDLSDMEVMEIIPNFFEEIGWGPSLTVNELYYHEMILNFLLIYIKEEFKSKEILLINGLHLGEKRFEELFTKGEVLKRHDDRNVNKLDAYGRSLHHMISNIIIPNVGHKTSITNMHSFEIVLQEEQNMHKRSLKGNLQRSKRSLKTTRLYEDEVIKLKTLKTRRMAIRCLCNTP</sequence>
<name>A0ACC0C8C1_CATRO</name>
<organism evidence="1 2">
    <name type="scientific">Catharanthus roseus</name>
    <name type="common">Madagascar periwinkle</name>
    <name type="synonym">Vinca rosea</name>
    <dbReference type="NCBI Taxonomy" id="4058"/>
    <lineage>
        <taxon>Eukaryota</taxon>
        <taxon>Viridiplantae</taxon>
        <taxon>Streptophyta</taxon>
        <taxon>Embryophyta</taxon>
        <taxon>Tracheophyta</taxon>
        <taxon>Spermatophyta</taxon>
        <taxon>Magnoliopsida</taxon>
        <taxon>eudicotyledons</taxon>
        <taxon>Gunneridae</taxon>
        <taxon>Pentapetalae</taxon>
        <taxon>asterids</taxon>
        <taxon>lamiids</taxon>
        <taxon>Gentianales</taxon>
        <taxon>Apocynaceae</taxon>
        <taxon>Rauvolfioideae</taxon>
        <taxon>Vinceae</taxon>
        <taxon>Catharanthinae</taxon>
        <taxon>Catharanthus</taxon>
    </lineage>
</organism>
<dbReference type="Proteomes" id="UP001060085">
    <property type="component" value="Linkage Group LG01"/>
</dbReference>
<dbReference type="EMBL" id="CM044701">
    <property type="protein sequence ID" value="KAI5681144.1"/>
    <property type="molecule type" value="Genomic_DNA"/>
</dbReference>
<accession>A0ACC0C8C1</accession>
<reference evidence="2" key="1">
    <citation type="journal article" date="2023" name="Nat. Plants">
        <title>Single-cell RNA sequencing provides a high-resolution roadmap for understanding the multicellular compartmentation of specialized metabolism.</title>
        <authorList>
            <person name="Sun S."/>
            <person name="Shen X."/>
            <person name="Li Y."/>
            <person name="Li Y."/>
            <person name="Wang S."/>
            <person name="Li R."/>
            <person name="Zhang H."/>
            <person name="Shen G."/>
            <person name="Guo B."/>
            <person name="Wei J."/>
            <person name="Xu J."/>
            <person name="St-Pierre B."/>
            <person name="Chen S."/>
            <person name="Sun C."/>
        </authorList>
    </citation>
    <scope>NUCLEOTIDE SEQUENCE [LARGE SCALE GENOMIC DNA]</scope>
</reference>
<proteinExistence type="predicted"/>
<comment type="caution">
    <text evidence="1">The sequence shown here is derived from an EMBL/GenBank/DDBJ whole genome shotgun (WGS) entry which is preliminary data.</text>
</comment>
<evidence type="ECO:0000313" key="2">
    <source>
        <dbReference type="Proteomes" id="UP001060085"/>
    </source>
</evidence>
<protein>
    <submittedName>
        <fullName evidence="1">Uncharacterized protein</fullName>
    </submittedName>
</protein>
<evidence type="ECO:0000313" key="1">
    <source>
        <dbReference type="EMBL" id="KAI5681144.1"/>
    </source>
</evidence>